<keyword evidence="3" id="KW-1185">Reference proteome</keyword>
<evidence type="ECO:0000313" key="3">
    <source>
        <dbReference type="Proteomes" id="UP000054007"/>
    </source>
</evidence>
<evidence type="ECO:0000256" key="1">
    <source>
        <dbReference type="SAM" id="MobiDB-lite"/>
    </source>
</evidence>
<dbReference type="EMBL" id="KN880656">
    <property type="protein sequence ID" value="KIY64055.1"/>
    <property type="molecule type" value="Genomic_DNA"/>
</dbReference>
<gene>
    <name evidence="2" type="ORF">CYLTODRAFT_446234</name>
</gene>
<accession>A0A0D7B1H2</accession>
<reference evidence="2 3" key="1">
    <citation type="journal article" date="2015" name="Fungal Genet. Biol.">
        <title>Evolution of novel wood decay mechanisms in Agaricales revealed by the genome sequences of Fistulina hepatica and Cylindrobasidium torrendii.</title>
        <authorList>
            <person name="Floudas D."/>
            <person name="Held B.W."/>
            <person name="Riley R."/>
            <person name="Nagy L.G."/>
            <person name="Koehler G."/>
            <person name="Ransdell A.S."/>
            <person name="Younus H."/>
            <person name="Chow J."/>
            <person name="Chiniquy J."/>
            <person name="Lipzen A."/>
            <person name="Tritt A."/>
            <person name="Sun H."/>
            <person name="Haridas S."/>
            <person name="LaButti K."/>
            <person name="Ohm R.A."/>
            <person name="Kues U."/>
            <person name="Blanchette R.A."/>
            <person name="Grigoriev I.V."/>
            <person name="Minto R.E."/>
            <person name="Hibbett D.S."/>
        </authorList>
    </citation>
    <scope>NUCLEOTIDE SEQUENCE [LARGE SCALE GENOMIC DNA]</scope>
    <source>
        <strain evidence="2 3">FP15055 ss-10</strain>
    </source>
</reference>
<evidence type="ECO:0008006" key="4">
    <source>
        <dbReference type="Google" id="ProtNLM"/>
    </source>
</evidence>
<name>A0A0D7B1H2_9AGAR</name>
<dbReference type="Proteomes" id="UP000054007">
    <property type="component" value="Unassembled WGS sequence"/>
</dbReference>
<dbReference type="AlphaFoldDB" id="A0A0D7B1H2"/>
<feature type="region of interest" description="Disordered" evidence="1">
    <location>
        <begin position="411"/>
        <end position="442"/>
    </location>
</feature>
<evidence type="ECO:0000313" key="2">
    <source>
        <dbReference type="EMBL" id="KIY64055.1"/>
    </source>
</evidence>
<protein>
    <recommendedName>
        <fullName evidence="4">F-box domain-containing protein</fullName>
    </recommendedName>
</protein>
<proteinExistence type="predicted"/>
<dbReference type="OrthoDB" id="3237066at2759"/>
<dbReference type="STRING" id="1314674.A0A0D7B1H2"/>
<organism evidence="2 3">
    <name type="scientific">Cylindrobasidium torrendii FP15055 ss-10</name>
    <dbReference type="NCBI Taxonomy" id="1314674"/>
    <lineage>
        <taxon>Eukaryota</taxon>
        <taxon>Fungi</taxon>
        <taxon>Dikarya</taxon>
        <taxon>Basidiomycota</taxon>
        <taxon>Agaricomycotina</taxon>
        <taxon>Agaricomycetes</taxon>
        <taxon>Agaricomycetidae</taxon>
        <taxon>Agaricales</taxon>
        <taxon>Marasmiineae</taxon>
        <taxon>Physalacriaceae</taxon>
        <taxon>Cylindrobasidium</taxon>
    </lineage>
</organism>
<sequence>MELLISTVIHRFLRKIGRPTDVCGQLPIVTEGLSAGNEDPGTKEVYTFWDNSHFTSFLHLSRNYPLDIMVDARDPEWELEEPELDPSSLYRPVFAEHMMRSVMKCIVPHRSRWRSLTILTDCWGPLQAALETVTPLRAPRLETLTVMRCNDYISYMDRFEPFGMLRLLELHPETAASLRHVTMRGVPAKWSTFILPQVETLEISSLAPKSLPTVGEARTILASCASKLRSLAIPNSLETDKPAQTVHLPALRNFILYVRVSSDPGLLQSGVLHAPNILDLTIDVGHNPVSATATDAWPVIASLANLKLKLDQLRLKAVDCDMRMHKFIVDCAVKRLVIAESREHPYLSKPGLPIEGLLIERCEKMDGEDLSRICEAQGQKLRHVEIYECEDNDLHSVPCNVIVHPLWYDSDEESDSESSTDPGSSALSTDGEAEAAAFSPGGTFDDPAFDSMYKAHEMNCLQPNQSTAAFSASEFQDSAYDPVCMMERVNWLHSDAPGSHSTEHVPYALT</sequence>